<name>A0A4Q7E6K4_9CYAN</name>
<reference evidence="2 3" key="1">
    <citation type="submission" date="2018-11" db="EMBL/GenBank/DDBJ databases">
        <title>Whole genome sequencing of an environmental sample.</title>
        <authorList>
            <person name="Sarangi A.N."/>
            <person name="Singh D."/>
            <person name="Tripathy S."/>
        </authorList>
    </citation>
    <scope>NUCLEOTIDE SEQUENCE [LARGE SCALE GENOMIC DNA]</scope>
    <source>
        <strain evidence="2 3">Lakshadweep</strain>
    </source>
</reference>
<dbReference type="RefSeq" id="WP_130199464.1">
    <property type="nucleotide sequence ID" value="NZ_QVFV01000003.1"/>
</dbReference>
<sequence length="67" mass="7202">MFVRRRSRTVTSGSTPVIQPCADRSARHQKAPTQLEAIAEPALIRSHRCGAAVTISNDASFALDLPA</sequence>
<gene>
    <name evidence="2" type="ORF">DYY88_14840</name>
</gene>
<feature type="region of interest" description="Disordered" evidence="1">
    <location>
        <begin position="1"/>
        <end position="31"/>
    </location>
</feature>
<evidence type="ECO:0000313" key="3">
    <source>
        <dbReference type="Proteomes" id="UP000292459"/>
    </source>
</evidence>
<organism evidence="2 3">
    <name type="scientific">Leptolyngbya iicbica LK</name>
    <dbReference type="NCBI Taxonomy" id="2294035"/>
    <lineage>
        <taxon>Bacteria</taxon>
        <taxon>Bacillati</taxon>
        <taxon>Cyanobacteriota</taxon>
        <taxon>Cyanophyceae</taxon>
        <taxon>Leptolyngbyales</taxon>
        <taxon>Leptolyngbyaceae</taxon>
        <taxon>Leptolyngbya group</taxon>
        <taxon>Leptolyngbya</taxon>
        <taxon>Leptolyngbya iicbica</taxon>
    </lineage>
</organism>
<comment type="caution">
    <text evidence="2">The sequence shown here is derived from an EMBL/GenBank/DDBJ whole genome shotgun (WGS) entry which is preliminary data.</text>
</comment>
<proteinExistence type="predicted"/>
<accession>A0A4Q7E6K4</accession>
<evidence type="ECO:0000313" key="2">
    <source>
        <dbReference type="EMBL" id="RZM77843.1"/>
    </source>
</evidence>
<keyword evidence="3" id="KW-1185">Reference proteome</keyword>
<dbReference type="AlphaFoldDB" id="A0A4Q7E6K4"/>
<protein>
    <submittedName>
        <fullName evidence="2">Uncharacterized protein</fullName>
    </submittedName>
</protein>
<dbReference type="Proteomes" id="UP000292459">
    <property type="component" value="Unassembled WGS sequence"/>
</dbReference>
<dbReference type="EMBL" id="QVFV01000003">
    <property type="protein sequence ID" value="RZM77843.1"/>
    <property type="molecule type" value="Genomic_DNA"/>
</dbReference>
<evidence type="ECO:0000256" key="1">
    <source>
        <dbReference type="SAM" id="MobiDB-lite"/>
    </source>
</evidence>